<feature type="compositionally biased region" description="Basic residues" evidence="2">
    <location>
        <begin position="298"/>
        <end position="307"/>
    </location>
</feature>
<dbReference type="GO" id="GO:0018169">
    <property type="term" value="F:ribosomal S6-glutamic acid ligase activity"/>
    <property type="evidence" value="ECO:0007669"/>
    <property type="project" value="TreeGrafter"/>
</dbReference>
<evidence type="ECO:0000313" key="5">
    <source>
        <dbReference type="Proteomes" id="UP000318509"/>
    </source>
</evidence>
<name>A0A537JZ45_9BACT</name>
<dbReference type="Gene3D" id="3.30.470.20">
    <property type="entry name" value="ATP-grasp fold, B domain"/>
    <property type="match status" value="1"/>
</dbReference>
<keyword evidence="1" id="KW-0547">Nucleotide-binding</keyword>
<dbReference type="Gene3D" id="3.40.50.20">
    <property type="match status" value="1"/>
</dbReference>
<dbReference type="Pfam" id="PF08443">
    <property type="entry name" value="RimK"/>
    <property type="match status" value="1"/>
</dbReference>
<dbReference type="AlphaFoldDB" id="A0A537JZ45"/>
<feature type="region of interest" description="Disordered" evidence="2">
    <location>
        <begin position="273"/>
        <end position="307"/>
    </location>
</feature>
<proteinExistence type="predicted"/>
<dbReference type="GO" id="GO:0009432">
    <property type="term" value="P:SOS response"/>
    <property type="evidence" value="ECO:0007669"/>
    <property type="project" value="TreeGrafter"/>
</dbReference>
<dbReference type="PROSITE" id="PS50975">
    <property type="entry name" value="ATP_GRASP"/>
    <property type="match status" value="1"/>
</dbReference>
<feature type="domain" description="ATP-grasp" evidence="3">
    <location>
        <begin position="95"/>
        <end position="271"/>
    </location>
</feature>
<dbReference type="InterPro" id="IPR011761">
    <property type="entry name" value="ATP-grasp"/>
</dbReference>
<organism evidence="4 5">
    <name type="scientific">Candidatus Segetimicrobium genomatis</name>
    <dbReference type="NCBI Taxonomy" id="2569760"/>
    <lineage>
        <taxon>Bacteria</taxon>
        <taxon>Bacillati</taxon>
        <taxon>Candidatus Sysuimicrobiota</taxon>
        <taxon>Candidatus Sysuimicrobiia</taxon>
        <taxon>Candidatus Sysuimicrobiales</taxon>
        <taxon>Candidatus Segetimicrobiaceae</taxon>
        <taxon>Candidatus Segetimicrobium</taxon>
    </lineage>
</organism>
<dbReference type="GO" id="GO:0046872">
    <property type="term" value="F:metal ion binding"/>
    <property type="evidence" value="ECO:0007669"/>
    <property type="project" value="InterPro"/>
</dbReference>
<dbReference type="GO" id="GO:0005737">
    <property type="term" value="C:cytoplasm"/>
    <property type="evidence" value="ECO:0007669"/>
    <property type="project" value="TreeGrafter"/>
</dbReference>
<evidence type="ECO:0000256" key="2">
    <source>
        <dbReference type="SAM" id="MobiDB-lite"/>
    </source>
</evidence>
<dbReference type="InterPro" id="IPR013651">
    <property type="entry name" value="ATP-grasp_RimK-type"/>
</dbReference>
<dbReference type="GO" id="GO:0005524">
    <property type="term" value="F:ATP binding"/>
    <property type="evidence" value="ECO:0007669"/>
    <property type="project" value="UniProtKB-UniRule"/>
</dbReference>
<comment type="caution">
    <text evidence="4">The sequence shown here is derived from an EMBL/GenBank/DDBJ whole genome shotgun (WGS) entry which is preliminary data.</text>
</comment>
<dbReference type="PANTHER" id="PTHR21621:SF0">
    <property type="entry name" value="BETA-CITRYLGLUTAMATE SYNTHASE B-RELATED"/>
    <property type="match status" value="1"/>
</dbReference>
<sequence length="307" mass="33478">MRLCFIVEELYRHDSMPLDVAHQLRRWGHTVDLLEPPETVTCLSDLPSQSYDAIVLKTVSGGPGLSLLQAAEAVGIPTINNSRSIRLVRDKAVAAAFAHAKGLPVPRTYFVAHPRLLERIPESDYPLVIKPTNGSAHNGIYRAKSPADLATLEIAEPDGGFLLAQHYAENPGYDIKLYVIGNDVYAVARKSPLHPKIVVHEQRIPLAPEWRRLALRAGRLFGLDIYGLDVVETRNGPAVVDINDFPSFGHVPGAVSHVANYILKIAGRAGANRRRSVANGGRPHPAAQTRAAHAGTRPTKRRAVINA</sequence>
<evidence type="ECO:0000259" key="3">
    <source>
        <dbReference type="PROSITE" id="PS50975"/>
    </source>
</evidence>
<gene>
    <name evidence="4" type="ORF">E6H00_11640</name>
</gene>
<protein>
    <recommendedName>
        <fullName evidence="3">ATP-grasp domain-containing protein</fullName>
    </recommendedName>
</protein>
<keyword evidence="1" id="KW-0067">ATP-binding</keyword>
<accession>A0A537JZ45</accession>
<dbReference type="SUPFAM" id="SSF56059">
    <property type="entry name" value="Glutathione synthetase ATP-binding domain-like"/>
    <property type="match status" value="1"/>
</dbReference>
<dbReference type="Proteomes" id="UP000318509">
    <property type="component" value="Unassembled WGS sequence"/>
</dbReference>
<evidence type="ECO:0000256" key="1">
    <source>
        <dbReference type="PROSITE-ProRule" id="PRU00409"/>
    </source>
</evidence>
<evidence type="ECO:0000313" key="4">
    <source>
        <dbReference type="EMBL" id="TMI88795.1"/>
    </source>
</evidence>
<dbReference type="PANTHER" id="PTHR21621">
    <property type="entry name" value="RIBOSOMAL PROTEIN S6 MODIFICATION PROTEIN"/>
    <property type="match status" value="1"/>
</dbReference>
<reference evidence="4 5" key="1">
    <citation type="journal article" date="2019" name="Nat. Microbiol.">
        <title>Mediterranean grassland soil C-N compound turnover is dependent on rainfall and depth, and is mediated by genomically divergent microorganisms.</title>
        <authorList>
            <person name="Diamond S."/>
            <person name="Andeer P.F."/>
            <person name="Li Z."/>
            <person name="Crits-Christoph A."/>
            <person name="Burstein D."/>
            <person name="Anantharaman K."/>
            <person name="Lane K.R."/>
            <person name="Thomas B.C."/>
            <person name="Pan C."/>
            <person name="Northen T.R."/>
            <person name="Banfield J.F."/>
        </authorList>
    </citation>
    <scope>NUCLEOTIDE SEQUENCE [LARGE SCALE GENOMIC DNA]</scope>
    <source>
        <strain evidence="4">NP_3</strain>
    </source>
</reference>
<dbReference type="EMBL" id="VBAK01000135">
    <property type="protein sequence ID" value="TMI88795.1"/>
    <property type="molecule type" value="Genomic_DNA"/>
</dbReference>